<organism evidence="1 2">
    <name type="scientific">Psychroserpens luteus</name>
    <dbReference type="NCBI Taxonomy" id="1434066"/>
    <lineage>
        <taxon>Bacteria</taxon>
        <taxon>Pseudomonadati</taxon>
        <taxon>Bacteroidota</taxon>
        <taxon>Flavobacteriia</taxon>
        <taxon>Flavobacteriales</taxon>
        <taxon>Flavobacteriaceae</taxon>
        <taxon>Psychroserpens</taxon>
    </lineage>
</organism>
<comment type="caution">
    <text evidence="1">The sequence shown here is derived from an EMBL/GenBank/DDBJ whole genome shotgun (WGS) entry which is preliminary data.</text>
</comment>
<proteinExistence type="predicted"/>
<keyword evidence="2" id="KW-1185">Reference proteome</keyword>
<sequence>MWTNEELLDNCHDQLKILATNCFEFDNGEQFFGLEICHRLRVLLHHTIPNGTSHSIINLLNLESIQFLSTYEDRSMVKITTPEGIMSAVYGLVKSTSGQISLFDFFPYLEDIRKSENLEFNKWWKEEIVCSHENKFSFTRKKIVVDIFANKTGGSHLDPNIISSSLDVYRLENHIIGWNTADKENNPLKHSISPFLATARQIAHELFRTLVKEDKFKDLINQIYFSKIDSYKLIGHNRNNWQSSAKSDQIINSVGDYFSIIAGQNNEPIAIGLSSYKLKNKFGPKDLEFGIIGYHNGKLGIIENGIESKTLISYDQDDKLGICIGKEDDIKIQFLQNDIIIHEVKNQTLKKFKMCFILKDRGSIKSPNLEKNKKF</sequence>
<dbReference type="EMBL" id="JBHUOS010000001">
    <property type="protein sequence ID" value="MFD2914321.1"/>
    <property type="molecule type" value="Genomic_DNA"/>
</dbReference>
<evidence type="ECO:0000313" key="1">
    <source>
        <dbReference type="EMBL" id="MFD2914321.1"/>
    </source>
</evidence>
<evidence type="ECO:0000313" key="2">
    <source>
        <dbReference type="Proteomes" id="UP001597548"/>
    </source>
</evidence>
<name>A0ABW5ZP59_9FLAO</name>
<accession>A0ABW5ZP59</accession>
<dbReference type="RefSeq" id="WP_194509803.1">
    <property type="nucleotide sequence ID" value="NZ_JADILU010000010.1"/>
</dbReference>
<reference evidence="2" key="1">
    <citation type="journal article" date="2019" name="Int. J. Syst. Evol. Microbiol.">
        <title>The Global Catalogue of Microorganisms (GCM) 10K type strain sequencing project: providing services to taxonomists for standard genome sequencing and annotation.</title>
        <authorList>
            <consortium name="The Broad Institute Genomics Platform"/>
            <consortium name="The Broad Institute Genome Sequencing Center for Infectious Disease"/>
            <person name="Wu L."/>
            <person name="Ma J."/>
        </authorList>
    </citation>
    <scope>NUCLEOTIDE SEQUENCE [LARGE SCALE GENOMIC DNA]</scope>
    <source>
        <strain evidence="2">KCTC 32514</strain>
    </source>
</reference>
<dbReference type="Proteomes" id="UP001597548">
    <property type="component" value="Unassembled WGS sequence"/>
</dbReference>
<gene>
    <name evidence="1" type="ORF">ACFS29_01615</name>
</gene>
<protein>
    <submittedName>
        <fullName evidence="1">Uncharacterized protein</fullName>
    </submittedName>
</protein>